<keyword evidence="6 10" id="KW-0812">Transmembrane</keyword>
<evidence type="ECO:0000256" key="10">
    <source>
        <dbReference type="RuleBase" id="RU363075"/>
    </source>
</evidence>
<keyword evidence="7 10" id="KW-0256">Endoplasmic reticulum</keyword>
<feature type="transmembrane region" description="Helical" evidence="10">
    <location>
        <begin position="398"/>
        <end position="420"/>
    </location>
</feature>
<evidence type="ECO:0000256" key="8">
    <source>
        <dbReference type="ARBA" id="ARBA00022989"/>
    </source>
</evidence>
<keyword evidence="5" id="KW-0808">Transferase</keyword>
<feature type="transmembrane region" description="Helical" evidence="10">
    <location>
        <begin position="308"/>
        <end position="326"/>
    </location>
</feature>
<feature type="transmembrane region" description="Helical" evidence="10">
    <location>
        <begin position="129"/>
        <end position="152"/>
    </location>
</feature>
<reference evidence="12 13" key="1">
    <citation type="submission" date="2024-03" db="EMBL/GenBank/DDBJ databases">
        <title>Complete genome sequence of the green alga Chloropicon roscoffensis RCC1871.</title>
        <authorList>
            <person name="Lemieux C."/>
            <person name="Pombert J.-F."/>
            <person name="Otis C."/>
            <person name="Turmel M."/>
        </authorList>
    </citation>
    <scope>NUCLEOTIDE SEQUENCE [LARGE SCALE GENOMIC DNA]</scope>
    <source>
        <strain evidence="12 13">RCC1871</strain>
    </source>
</reference>
<dbReference type="PANTHER" id="PTHR22760:SF2">
    <property type="entry name" value="ALPHA-1,2-MANNOSYLTRANSFERASE ALG9"/>
    <property type="match status" value="1"/>
</dbReference>
<feature type="transmembrane region" description="Helical" evidence="10">
    <location>
        <begin position="164"/>
        <end position="188"/>
    </location>
</feature>
<dbReference type="EC" id="2.4.1.-" evidence="10"/>
<evidence type="ECO:0000256" key="7">
    <source>
        <dbReference type="ARBA" id="ARBA00022824"/>
    </source>
</evidence>
<evidence type="ECO:0000256" key="6">
    <source>
        <dbReference type="ARBA" id="ARBA00022692"/>
    </source>
</evidence>
<comment type="pathway">
    <text evidence="2">Protein modification; protein glycosylation.</text>
</comment>
<dbReference type="PANTHER" id="PTHR22760">
    <property type="entry name" value="GLYCOSYLTRANSFERASE"/>
    <property type="match status" value="1"/>
</dbReference>
<evidence type="ECO:0000256" key="5">
    <source>
        <dbReference type="ARBA" id="ARBA00022679"/>
    </source>
</evidence>
<keyword evidence="8 10" id="KW-1133">Transmembrane helix</keyword>
<feature type="compositionally biased region" description="Basic residues" evidence="11">
    <location>
        <begin position="18"/>
        <end position="28"/>
    </location>
</feature>
<feature type="transmembrane region" description="Helical" evidence="10">
    <location>
        <begin position="208"/>
        <end position="235"/>
    </location>
</feature>
<feature type="transmembrane region" description="Helical" evidence="10">
    <location>
        <begin position="338"/>
        <end position="357"/>
    </location>
</feature>
<organism evidence="12 13">
    <name type="scientific">Chloropicon roscoffensis</name>
    <dbReference type="NCBI Taxonomy" id="1461544"/>
    <lineage>
        <taxon>Eukaryota</taxon>
        <taxon>Viridiplantae</taxon>
        <taxon>Chlorophyta</taxon>
        <taxon>Chloropicophyceae</taxon>
        <taxon>Chloropicales</taxon>
        <taxon>Chloropicaceae</taxon>
        <taxon>Chloropicon</taxon>
    </lineage>
</organism>
<dbReference type="Pfam" id="PF03901">
    <property type="entry name" value="Glyco_transf_22"/>
    <property type="match status" value="1"/>
</dbReference>
<feature type="transmembrane region" description="Helical" evidence="10">
    <location>
        <begin position="103"/>
        <end position="123"/>
    </location>
</feature>
<evidence type="ECO:0000256" key="11">
    <source>
        <dbReference type="SAM" id="MobiDB-lite"/>
    </source>
</evidence>
<dbReference type="Proteomes" id="UP001472866">
    <property type="component" value="Chromosome 01"/>
</dbReference>
<dbReference type="GO" id="GO:0005789">
    <property type="term" value="C:endoplasmic reticulum membrane"/>
    <property type="evidence" value="ECO:0007669"/>
    <property type="project" value="UniProtKB-SubCell"/>
</dbReference>
<dbReference type="GO" id="GO:0000026">
    <property type="term" value="F:alpha-1,2-mannosyltransferase activity"/>
    <property type="evidence" value="ECO:0007669"/>
    <property type="project" value="TreeGrafter"/>
</dbReference>
<name>A0AAX4NYQ6_9CHLO</name>
<evidence type="ECO:0000313" key="12">
    <source>
        <dbReference type="EMBL" id="WZN59097.1"/>
    </source>
</evidence>
<feature type="region of interest" description="Disordered" evidence="11">
    <location>
        <begin position="1"/>
        <end position="29"/>
    </location>
</feature>
<keyword evidence="13" id="KW-1185">Reference proteome</keyword>
<dbReference type="AlphaFoldDB" id="A0AAX4NYQ6"/>
<comment type="subcellular location">
    <subcellularLocation>
        <location evidence="1 10">Endoplasmic reticulum membrane</location>
        <topology evidence="1 10">Multi-pass membrane protein</topology>
    </subcellularLocation>
</comment>
<dbReference type="EMBL" id="CP151501">
    <property type="protein sequence ID" value="WZN59097.1"/>
    <property type="molecule type" value="Genomic_DNA"/>
</dbReference>
<evidence type="ECO:0000256" key="9">
    <source>
        <dbReference type="ARBA" id="ARBA00023136"/>
    </source>
</evidence>
<feature type="transmembrane region" description="Helical" evidence="10">
    <location>
        <begin position="247"/>
        <end position="267"/>
    </location>
</feature>
<evidence type="ECO:0000256" key="4">
    <source>
        <dbReference type="ARBA" id="ARBA00022676"/>
    </source>
</evidence>
<evidence type="ECO:0000256" key="2">
    <source>
        <dbReference type="ARBA" id="ARBA00004922"/>
    </source>
</evidence>
<proteinExistence type="inferred from homology"/>
<dbReference type="GO" id="GO:0006487">
    <property type="term" value="P:protein N-linked glycosylation"/>
    <property type="evidence" value="ECO:0007669"/>
    <property type="project" value="TreeGrafter"/>
</dbReference>
<evidence type="ECO:0000256" key="3">
    <source>
        <dbReference type="ARBA" id="ARBA00007063"/>
    </source>
</evidence>
<keyword evidence="4 10" id="KW-0328">Glycosyltransferase</keyword>
<sequence length="583" mass="65176">MVRQRARKRPSPPPHQAHSARGRRRGVSKKGTSAVESAFLLGTQKGLLVTVLTLFLARVASAAFNIIHDCDETYNYWEPLHYLIYNEGFQTWEYSPKFALRSYLYITLHYMFAKPLALLRVVVLGNTKLAVFFGVRGFLGLVSAVTEGYLVFSLAKTGRRTESKLLLCFLATSAAMFVSSTSFLPGTFSMYFFTLATAGVLQQNQTLVIVSCAVSVIVGWSVTAIAAIPHALWVLGTASFVRSLRTAVLLTASLLILTFAFDSYFYGRYVLSLHSFLSYNVFGSGDSALYGVEDSTFYLRNGLNNLNVLLPLSFAAPCFLLLRICLSSEKREQAKNLLAALSPQWFWLLAITMLPHKEERFMYVVYPEILLAAAYTVVQAGNSLAGVIGMFRGHVRKVFFTGALIITTMLSASRVGALLWNYDANMKIYMRLNQHLHTEGVGESCVVCVGSEWYEYPSSFFIPSGCGMEFVRSGFDGVLPAHYNASLGGTRYAAEYLNDMNEADDRQFMENERACDFLISLKYDDKLLPKRQRIKGKTLEIVHELPYVQSSASKALYRALFIPFVSAHKLVYNSYALYKSKEG</sequence>
<comment type="similarity">
    <text evidence="3 10">Belongs to the glycosyltransferase 22 family.</text>
</comment>
<accession>A0AAX4NYQ6</accession>
<evidence type="ECO:0000256" key="1">
    <source>
        <dbReference type="ARBA" id="ARBA00004477"/>
    </source>
</evidence>
<gene>
    <name evidence="12" type="ORF">HKI87_01g06220</name>
</gene>
<feature type="transmembrane region" description="Helical" evidence="10">
    <location>
        <begin position="369"/>
        <end position="391"/>
    </location>
</feature>
<feature type="compositionally biased region" description="Basic residues" evidence="11">
    <location>
        <begin position="1"/>
        <end position="10"/>
    </location>
</feature>
<keyword evidence="9 10" id="KW-0472">Membrane</keyword>
<dbReference type="InterPro" id="IPR005599">
    <property type="entry name" value="GPI_mannosylTrfase"/>
</dbReference>
<protein>
    <recommendedName>
        <fullName evidence="10">Mannosyltransferase</fullName>
        <ecNumber evidence="10">2.4.1.-</ecNumber>
    </recommendedName>
</protein>
<evidence type="ECO:0000313" key="13">
    <source>
        <dbReference type="Proteomes" id="UP001472866"/>
    </source>
</evidence>